<comment type="caution">
    <text evidence="11">The sequence shown here is derived from an EMBL/GenBank/DDBJ whole genome shotgun (WGS) entry which is preliminary data.</text>
</comment>
<evidence type="ECO:0000259" key="9">
    <source>
        <dbReference type="Pfam" id="PF02837"/>
    </source>
</evidence>
<evidence type="ECO:0000256" key="6">
    <source>
        <dbReference type="SAM" id="SignalP"/>
    </source>
</evidence>
<dbReference type="InterPro" id="IPR013783">
    <property type="entry name" value="Ig-like_fold"/>
</dbReference>
<dbReference type="InterPro" id="IPR010496">
    <property type="entry name" value="AL/BT2_dom"/>
</dbReference>
<dbReference type="Pfam" id="PF02836">
    <property type="entry name" value="Glyco_hydro_2_C"/>
    <property type="match status" value="1"/>
</dbReference>
<dbReference type="GO" id="GO:0009341">
    <property type="term" value="C:beta-galactosidase complex"/>
    <property type="evidence" value="ECO:0007669"/>
    <property type="project" value="TreeGrafter"/>
</dbReference>
<sequence length="1211" mass="137644">MQTHLRTLSLGLALSLGLGQLSAQNGVFKENFATDGMTLKTIGRGDCHVKNGVFSSRESYALFGNPEWKNYSVTFKARAPKGSEQVQIWAGFRAHNRNDRYIVGLKGGLQDDIVLARQGYMGTDEFFAVKPLGFHPIPGEWYKFKIDVVGDRIRVYINDENTPRIDVTDKNSNLAPSGQVSLGGGWLTTEFDDLEIKELPENYFQGIKRQEYKYAMSPAEKEAKRQRERSQYKAIEVGTLNPGRTEISLDGQWLFMPEYQLSDQDKAVNPAVEDKDWHSMSVPNFWNPIRIWLHGETFGSEHYPKGVSDTYFQQETERCENYTFEYGKVKAAWYRQWIELPESIEGKQIELHFDAVSKVADVFINGKEAGSHIGMFGDFSVDATPYLKPGKNLIVVKVVRDFIKNIADADKIVDVAVTVPVTNKMLKDIAHGFYCIDNGGIWQPVQMVITDPVKIEDVFIKPSLTGADYEITLKNYGKKKQSFDINGKIIDKSNNVQLSDVLLQKGVTLNPGEEKIVMASVKGLQPKLWTPQHPNLYNFKFSLSNKKGAIDSKTITSGFRTFEKRDDGFLYLNGKRYWLRGGNHTVFALTPNDRRMADTFYQIMKSGNIETTRTHTTPYNELWITAADENGIGISHEGTWPWLMIQSSMPDQNLIDMWADEYIGMLKKYRNHPSIFFWTINNEMKFYDNDPDKDRAIKKMQIIEKVVKRMREVDPTRPICFDSNYKRPEKRFGKDFFKTFDDGDIDDDHSYINWYDHTVFKQFNGEFQKNKREGRPLISQEMSTGYPNNETGHPTTFYTYVHQNPQVLVGDDAYPYGDPNAFLEAHRFITAELAEALRRSNPEASGILHFALLTWFRNVYDVNTIDPYPAYYSMQNSLNPLLVSAELWGRHLYAGSTLPVRFCVVNDLEDGSSVPASTITWSLISAGQVLAKGNVDVPVVEHYGRQWMTANIDVPSNLPESRVDAKLKLELKDKGGVLLSQNDYNITLATQEWSNNGELKDKKIVLVDNNNTAKVFDQLQIPYTKVATVAEAVKAKADLYVYAGLDDKNCSAEELSNMRKSIQDGKNALFLNCEKAMLKMYPEHFTGFLVPTEGDIATMEVPESPVFDNIEKMDLRYFNNNKREIPTVCSASMQTVRSEKVVPLAAQMKIHGYINGDMHKRSEYVSTIKGFPLLMIQDQGKVMVSTMRTDKAATDPIAGKLLSNMVSTMLK</sequence>
<dbReference type="Proteomes" id="UP000262954">
    <property type="component" value="Unassembled WGS sequence"/>
</dbReference>
<feature type="chain" id="PRO_5030062777" description="beta-galactosidase" evidence="6">
    <location>
        <begin position="24"/>
        <end position="1211"/>
    </location>
</feature>
<dbReference type="Gene3D" id="2.60.120.560">
    <property type="entry name" value="Exo-inulinase, domain 1"/>
    <property type="match status" value="1"/>
</dbReference>
<dbReference type="Gene3D" id="2.60.40.10">
    <property type="entry name" value="Immunoglobulins"/>
    <property type="match status" value="1"/>
</dbReference>
<evidence type="ECO:0000313" key="12">
    <source>
        <dbReference type="Proteomes" id="UP000262954"/>
    </source>
</evidence>
<protein>
    <recommendedName>
        <fullName evidence="3">beta-galactosidase</fullName>
        <ecNumber evidence="3">3.2.1.23</ecNumber>
    </recommendedName>
</protein>
<dbReference type="Pfam" id="PF06439">
    <property type="entry name" value="3keto-disac_hyd"/>
    <property type="match status" value="1"/>
</dbReference>
<comment type="catalytic activity">
    <reaction evidence="1">
        <text>Hydrolysis of terminal non-reducing beta-D-galactose residues in beta-D-galactosides.</text>
        <dbReference type="EC" id="3.2.1.23"/>
    </reaction>
</comment>
<dbReference type="SUPFAM" id="SSF51445">
    <property type="entry name" value="(Trans)glycosidases"/>
    <property type="match status" value="1"/>
</dbReference>
<evidence type="ECO:0000256" key="4">
    <source>
        <dbReference type="ARBA" id="ARBA00022801"/>
    </source>
</evidence>
<organism evidence="11 12">
    <name type="scientific">Coprobacter fastidiosus</name>
    <dbReference type="NCBI Taxonomy" id="1099853"/>
    <lineage>
        <taxon>Bacteria</taxon>
        <taxon>Pseudomonadati</taxon>
        <taxon>Bacteroidota</taxon>
        <taxon>Bacteroidia</taxon>
        <taxon>Bacteroidales</taxon>
        <taxon>Barnesiellaceae</taxon>
        <taxon>Coprobacter</taxon>
    </lineage>
</organism>
<dbReference type="PANTHER" id="PTHR46323">
    <property type="entry name" value="BETA-GALACTOSIDASE"/>
    <property type="match status" value="1"/>
</dbReference>
<comment type="similarity">
    <text evidence="2">Belongs to the glycosyl hydrolase 2 family.</text>
</comment>
<dbReference type="Pfam" id="PF00703">
    <property type="entry name" value="Glyco_hydro_2"/>
    <property type="match status" value="1"/>
</dbReference>
<keyword evidence="5" id="KW-0326">Glycosidase</keyword>
<feature type="domain" description="Glycoside hydrolase family 2 immunoglobulin-like beta-sandwich" evidence="7">
    <location>
        <begin position="453"/>
        <end position="560"/>
    </location>
</feature>
<dbReference type="EC" id="3.2.1.23" evidence="3"/>
<feature type="domain" description="Glycosyl hydrolases family 2 sugar binding" evidence="9">
    <location>
        <begin position="329"/>
        <end position="400"/>
    </location>
</feature>
<dbReference type="RefSeq" id="WP_270214565.1">
    <property type="nucleotide sequence ID" value="NZ_CATXLH010000149.1"/>
</dbReference>
<dbReference type="Pfam" id="PF02837">
    <property type="entry name" value="Glyco_hydro_2_N"/>
    <property type="match status" value="1"/>
</dbReference>
<dbReference type="SUPFAM" id="SSF49785">
    <property type="entry name" value="Galactose-binding domain-like"/>
    <property type="match status" value="1"/>
</dbReference>
<feature type="domain" description="Glycoside hydrolase family 2 catalytic" evidence="8">
    <location>
        <begin position="567"/>
        <end position="787"/>
    </location>
</feature>
<name>A0A316RG80_9BACT</name>
<evidence type="ECO:0000256" key="3">
    <source>
        <dbReference type="ARBA" id="ARBA00012756"/>
    </source>
</evidence>
<dbReference type="InterPro" id="IPR050347">
    <property type="entry name" value="Bact_Beta-galactosidase"/>
</dbReference>
<dbReference type="GO" id="GO:0005990">
    <property type="term" value="P:lactose catabolic process"/>
    <property type="evidence" value="ECO:0007669"/>
    <property type="project" value="TreeGrafter"/>
</dbReference>
<dbReference type="AlphaFoldDB" id="A0A316RG80"/>
<dbReference type="InterPro" id="IPR006103">
    <property type="entry name" value="Glyco_hydro_2_cat"/>
</dbReference>
<dbReference type="InterPro" id="IPR006102">
    <property type="entry name" value="Ig-like_GH2"/>
</dbReference>
<accession>A0A316RG80</accession>
<feature type="domain" description="3-keto-alpha-glucoside-1,2-lyase/3-keto-2-hydroxy-glucal hydratase" evidence="10">
    <location>
        <begin position="49"/>
        <end position="197"/>
    </location>
</feature>
<feature type="signal peptide" evidence="6">
    <location>
        <begin position="1"/>
        <end position="23"/>
    </location>
</feature>
<dbReference type="InterPro" id="IPR006104">
    <property type="entry name" value="Glyco_hydro_2_N"/>
</dbReference>
<evidence type="ECO:0000256" key="5">
    <source>
        <dbReference type="ARBA" id="ARBA00023295"/>
    </source>
</evidence>
<evidence type="ECO:0000313" key="11">
    <source>
        <dbReference type="EMBL" id="HBJ07888.1"/>
    </source>
</evidence>
<dbReference type="GO" id="GO:0004565">
    <property type="term" value="F:beta-galactosidase activity"/>
    <property type="evidence" value="ECO:0007669"/>
    <property type="project" value="UniProtKB-EC"/>
</dbReference>
<evidence type="ECO:0000256" key="1">
    <source>
        <dbReference type="ARBA" id="ARBA00001412"/>
    </source>
</evidence>
<dbReference type="InterPro" id="IPR017853">
    <property type="entry name" value="GH"/>
</dbReference>
<reference evidence="11 12" key="1">
    <citation type="journal article" date="2018" name="Nat. Biotechnol.">
        <title>A standardized bacterial taxonomy based on genome phylogeny substantially revises the tree of life.</title>
        <authorList>
            <person name="Parks D.H."/>
            <person name="Chuvochina M."/>
            <person name="Waite D.W."/>
            <person name="Rinke C."/>
            <person name="Skarshewski A."/>
            <person name="Chaumeil P.A."/>
            <person name="Hugenholtz P."/>
        </authorList>
    </citation>
    <scope>NUCLEOTIDE SEQUENCE [LARGE SCALE GENOMIC DNA]</scope>
    <source>
        <strain evidence="11">UBA11482</strain>
    </source>
</reference>
<gene>
    <name evidence="11" type="ORF">DDY73_02685</name>
</gene>
<dbReference type="Gene3D" id="3.20.20.80">
    <property type="entry name" value="Glycosidases"/>
    <property type="match status" value="1"/>
</dbReference>
<dbReference type="SUPFAM" id="SSF49303">
    <property type="entry name" value="beta-Galactosidase/glucuronidase domain"/>
    <property type="match status" value="1"/>
</dbReference>
<evidence type="ECO:0000259" key="10">
    <source>
        <dbReference type="Pfam" id="PF06439"/>
    </source>
</evidence>
<keyword evidence="6" id="KW-0732">Signal</keyword>
<dbReference type="Gene3D" id="2.60.120.260">
    <property type="entry name" value="Galactose-binding domain-like"/>
    <property type="match status" value="1"/>
</dbReference>
<dbReference type="EMBL" id="DNWC01000041">
    <property type="protein sequence ID" value="HBJ07888.1"/>
    <property type="molecule type" value="Genomic_DNA"/>
</dbReference>
<evidence type="ECO:0000259" key="7">
    <source>
        <dbReference type="Pfam" id="PF00703"/>
    </source>
</evidence>
<dbReference type="InterPro" id="IPR008979">
    <property type="entry name" value="Galactose-bd-like_sf"/>
</dbReference>
<dbReference type="PANTHER" id="PTHR46323:SF2">
    <property type="entry name" value="BETA-GALACTOSIDASE"/>
    <property type="match status" value="1"/>
</dbReference>
<evidence type="ECO:0000259" key="8">
    <source>
        <dbReference type="Pfam" id="PF02836"/>
    </source>
</evidence>
<evidence type="ECO:0000256" key="2">
    <source>
        <dbReference type="ARBA" id="ARBA00007401"/>
    </source>
</evidence>
<keyword evidence="4 11" id="KW-0378">Hydrolase</keyword>
<dbReference type="InterPro" id="IPR036156">
    <property type="entry name" value="Beta-gal/glucu_dom_sf"/>
</dbReference>
<proteinExistence type="inferred from homology"/>